<dbReference type="NCBIfam" id="NF005093">
    <property type="entry name" value="PRK06522.2-4"/>
    <property type="match status" value="1"/>
</dbReference>
<dbReference type="InterPro" id="IPR013752">
    <property type="entry name" value="KPA_reductase"/>
</dbReference>
<evidence type="ECO:0000256" key="8">
    <source>
        <dbReference type="ARBA" id="ARBA00023002"/>
    </source>
</evidence>
<dbReference type="InterPro" id="IPR013332">
    <property type="entry name" value="KPR_N"/>
</dbReference>
<comment type="catalytic activity">
    <reaction evidence="10 11">
        <text>(R)-pantoate + NADP(+) = 2-dehydropantoate + NADPH + H(+)</text>
        <dbReference type="Rhea" id="RHEA:16233"/>
        <dbReference type="ChEBI" id="CHEBI:11561"/>
        <dbReference type="ChEBI" id="CHEBI:15378"/>
        <dbReference type="ChEBI" id="CHEBI:15980"/>
        <dbReference type="ChEBI" id="CHEBI:57783"/>
        <dbReference type="ChEBI" id="CHEBI:58349"/>
        <dbReference type="EC" id="1.1.1.169"/>
    </reaction>
</comment>
<sequence length="297" mass="33355">MKIGIIGAGSLGLLYGGYLATEHAVTMFPRSLEQAEKLCEHGITVCGENCFQVNVLSTMDVSALNEQDVIFVTVKQYHLMSIVNMLKNIESSIPLVFLQNGMGHLTLLETLPQQIILVGTVEHGATRKNEMTVSHNGVGKTNIAFFCGHSDLLLKFFSSQPEQFKFVHHDHYELMLLHKCFANAMINPLTAILKVKNGELIRNSFYYKIFQSLFEELISLFPQLDREAMYRSVKNLCLSTKENESSMLKDIKKGSKTEIDAILGYMLGKASEREQHVPIMTAIYQIVKGMELDGTIK</sequence>
<evidence type="ECO:0000259" key="12">
    <source>
        <dbReference type="Pfam" id="PF02558"/>
    </source>
</evidence>
<organism evidence="14 15">
    <name type="scientific">Heyndrickxia ginsengihumi</name>
    <dbReference type="NCBI Taxonomy" id="363870"/>
    <lineage>
        <taxon>Bacteria</taxon>
        <taxon>Bacillati</taxon>
        <taxon>Bacillota</taxon>
        <taxon>Bacilli</taxon>
        <taxon>Bacillales</taxon>
        <taxon>Bacillaceae</taxon>
        <taxon>Heyndrickxia</taxon>
    </lineage>
</organism>
<dbReference type="GO" id="GO:0015940">
    <property type="term" value="P:pantothenate biosynthetic process"/>
    <property type="evidence" value="ECO:0007669"/>
    <property type="project" value="UniProtKB-UniPathway"/>
</dbReference>
<dbReference type="GO" id="GO:0005737">
    <property type="term" value="C:cytoplasm"/>
    <property type="evidence" value="ECO:0007669"/>
    <property type="project" value="TreeGrafter"/>
</dbReference>
<feature type="domain" description="Ketopantoate reductase N-terminal" evidence="12">
    <location>
        <begin position="3"/>
        <end position="144"/>
    </location>
</feature>
<dbReference type="EMBL" id="JAAIWK010000002">
    <property type="protein sequence ID" value="NEY18663.1"/>
    <property type="molecule type" value="Genomic_DNA"/>
</dbReference>
<evidence type="ECO:0000256" key="11">
    <source>
        <dbReference type="RuleBase" id="RU362068"/>
    </source>
</evidence>
<dbReference type="Pfam" id="PF02558">
    <property type="entry name" value="ApbA"/>
    <property type="match status" value="1"/>
</dbReference>
<dbReference type="Proteomes" id="UP000476934">
    <property type="component" value="Unassembled WGS sequence"/>
</dbReference>
<dbReference type="SUPFAM" id="SSF48179">
    <property type="entry name" value="6-phosphogluconate dehydrogenase C-terminal domain-like"/>
    <property type="match status" value="1"/>
</dbReference>
<keyword evidence="7 11" id="KW-0521">NADP</keyword>
<evidence type="ECO:0000313" key="15">
    <source>
        <dbReference type="Proteomes" id="UP000476934"/>
    </source>
</evidence>
<comment type="caution">
    <text evidence="14">The sequence shown here is derived from an EMBL/GenBank/DDBJ whole genome shotgun (WGS) entry which is preliminary data.</text>
</comment>
<evidence type="ECO:0000256" key="9">
    <source>
        <dbReference type="ARBA" id="ARBA00032024"/>
    </source>
</evidence>
<comment type="pathway">
    <text evidence="2 11">Cofactor biosynthesis; (R)-pantothenate biosynthesis; (R)-pantoate from 3-methyl-2-oxobutanoate: step 2/2.</text>
</comment>
<comment type="similarity">
    <text evidence="3 11">Belongs to the ketopantoate reductase family.</text>
</comment>
<dbReference type="InterPro" id="IPR036291">
    <property type="entry name" value="NAD(P)-bd_dom_sf"/>
</dbReference>
<dbReference type="GO" id="GO:0050661">
    <property type="term" value="F:NADP binding"/>
    <property type="evidence" value="ECO:0007669"/>
    <property type="project" value="TreeGrafter"/>
</dbReference>
<keyword evidence="8 11" id="KW-0560">Oxidoreductase</keyword>
<dbReference type="RefSeq" id="WP_163173084.1">
    <property type="nucleotide sequence ID" value="NZ_JAAIWK010000002.1"/>
</dbReference>
<dbReference type="PANTHER" id="PTHR43765:SF2">
    <property type="entry name" value="2-DEHYDROPANTOATE 2-REDUCTASE"/>
    <property type="match status" value="1"/>
</dbReference>
<evidence type="ECO:0000313" key="14">
    <source>
        <dbReference type="EMBL" id="NEY18663.1"/>
    </source>
</evidence>
<dbReference type="Gene3D" id="1.10.1040.10">
    <property type="entry name" value="N-(1-d-carboxylethyl)-l-norvaline Dehydrogenase, domain 2"/>
    <property type="match status" value="1"/>
</dbReference>
<dbReference type="PANTHER" id="PTHR43765">
    <property type="entry name" value="2-DEHYDROPANTOATE 2-REDUCTASE-RELATED"/>
    <property type="match status" value="1"/>
</dbReference>
<evidence type="ECO:0000256" key="5">
    <source>
        <dbReference type="ARBA" id="ARBA00019465"/>
    </source>
</evidence>
<dbReference type="Gene3D" id="3.40.50.720">
    <property type="entry name" value="NAD(P)-binding Rossmann-like Domain"/>
    <property type="match status" value="1"/>
</dbReference>
<evidence type="ECO:0000256" key="2">
    <source>
        <dbReference type="ARBA" id="ARBA00004994"/>
    </source>
</evidence>
<dbReference type="InterPro" id="IPR003710">
    <property type="entry name" value="ApbA"/>
</dbReference>
<dbReference type="AlphaFoldDB" id="A0A6M0P2J1"/>
<gene>
    <name evidence="14" type="ORF">G4D61_01610</name>
</gene>
<evidence type="ECO:0000256" key="3">
    <source>
        <dbReference type="ARBA" id="ARBA00007870"/>
    </source>
</evidence>
<evidence type="ECO:0000259" key="13">
    <source>
        <dbReference type="Pfam" id="PF08546"/>
    </source>
</evidence>
<evidence type="ECO:0000256" key="4">
    <source>
        <dbReference type="ARBA" id="ARBA00013014"/>
    </source>
</evidence>
<reference evidence="14 15" key="2">
    <citation type="submission" date="2020-03" db="EMBL/GenBank/DDBJ databases">
        <title>Bacillus aquiflavi sp. nov., isolated from yellow water of strong flavor Chinese baijiu in Yibin region of China.</title>
        <authorList>
            <person name="Xie J."/>
        </authorList>
    </citation>
    <scope>NUCLEOTIDE SEQUENCE [LARGE SCALE GENOMIC DNA]</scope>
    <source>
        <strain evidence="14 15">Gsoil 114</strain>
    </source>
</reference>
<reference evidence="14 15" key="1">
    <citation type="submission" date="2020-02" db="EMBL/GenBank/DDBJ databases">
        <authorList>
            <person name="Feng H."/>
        </authorList>
    </citation>
    <scope>NUCLEOTIDE SEQUENCE [LARGE SCALE GENOMIC DNA]</scope>
    <source>
        <strain evidence="14 15">Gsoil 114</strain>
    </source>
</reference>
<dbReference type="NCBIfam" id="TIGR00745">
    <property type="entry name" value="apbA_panE"/>
    <property type="match status" value="1"/>
</dbReference>
<dbReference type="Pfam" id="PF08546">
    <property type="entry name" value="ApbA_C"/>
    <property type="match status" value="1"/>
</dbReference>
<comment type="function">
    <text evidence="1 11">Catalyzes the NADPH-dependent reduction of ketopantoate into pantoic acid.</text>
</comment>
<keyword evidence="6 11" id="KW-0566">Pantothenate biosynthesis</keyword>
<evidence type="ECO:0000256" key="1">
    <source>
        <dbReference type="ARBA" id="ARBA00002919"/>
    </source>
</evidence>
<dbReference type="InterPro" id="IPR013328">
    <property type="entry name" value="6PGD_dom2"/>
</dbReference>
<accession>A0A6M0P2J1</accession>
<dbReference type="SUPFAM" id="SSF51735">
    <property type="entry name" value="NAD(P)-binding Rossmann-fold domains"/>
    <property type="match status" value="1"/>
</dbReference>
<dbReference type="EC" id="1.1.1.169" evidence="4 11"/>
<keyword evidence="15" id="KW-1185">Reference proteome</keyword>
<dbReference type="InterPro" id="IPR008927">
    <property type="entry name" value="6-PGluconate_DH-like_C_sf"/>
</dbReference>
<name>A0A6M0P2J1_9BACI</name>
<feature type="domain" description="Ketopantoate reductase C-terminal" evidence="13">
    <location>
        <begin position="174"/>
        <end position="291"/>
    </location>
</feature>
<dbReference type="GO" id="GO:0008677">
    <property type="term" value="F:2-dehydropantoate 2-reductase activity"/>
    <property type="evidence" value="ECO:0007669"/>
    <property type="project" value="UniProtKB-EC"/>
</dbReference>
<proteinExistence type="inferred from homology"/>
<evidence type="ECO:0000256" key="6">
    <source>
        <dbReference type="ARBA" id="ARBA00022655"/>
    </source>
</evidence>
<evidence type="ECO:0000256" key="10">
    <source>
        <dbReference type="ARBA" id="ARBA00048793"/>
    </source>
</evidence>
<evidence type="ECO:0000256" key="7">
    <source>
        <dbReference type="ARBA" id="ARBA00022857"/>
    </source>
</evidence>
<dbReference type="InterPro" id="IPR050838">
    <property type="entry name" value="Ketopantoate_reductase"/>
</dbReference>
<protein>
    <recommendedName>
        <fullName evidence="5 11">2-dehydropantoate 2-reductase</fullName>
        <ecNumber evidence="4 11">1.1.1.169</ecNumber>
    </recommendedName>
    <alternativeName>
        <fullName evidence="9 11">Ketopantoate reductase</fullName>
    </alternativeName>
</protein>
<dbReference type="UniPathway" id="UPA00028">
    <property type="reaction ID" value="UER00004"/>
</dbReference>